<protein>
    <submittedName>
        <fullName evidence="1">Uncharacterized protein</fullName>
    </submittedName>
</protein>
<dbReference type="AlphaFoldDB" id="A0A4Y7JHZ0"/>
<proteinExistence type="predicted"/>
<evidence type="ECO:0000313" key="2">
    <source>
        <dbReference type="Proteomes" id="UP000316621"/>
    </source>
</evidence>
<organism evidence="1 2">
    <name type="scientific">Papaver somniferum</name>
    <name type="common">Opium poppy</name>
    <dbReference type="NCBI Taxonomy" id="3469"/>
    <lineage>
        <taxon>Eukaryota</taxon>
        <taxon>Viridiplantae</taxon>
        <taxon>Streptophyta</taxon>
        <taxon>Embryophyta</taxon>
        <taxon>Tracheophyta</taxon>
        <taxon>Spermatophyta</taxon>
        <taxon>Magnoliopsida</taxon>
        <taxon>Ranunculales</taxon>
        <taxon>Papaveraceae</taxon>
        <taxon>Papaveroideae</taxon>
        <taxon>Papaver</taxon>
    </lineage>
</organism>
<dbReference type="Gramene" id="RZC59369">
    <property type="protein sequence ID" value="RZC59369"/>
    <property type="gene ID" value="C5167_006671"/>
</dbReference>
<evidence type="ECO:0000313" key="1">
    <source>
        <dbReference type="EMBL" id="RZC59369.1"/>
    </source>
</evidence>
<name>A0A4Y7JHZ0_PAPSO</name>
<reference evidence="1 2" key="1">
    <citation type="journal article" date="2018" name="Science">
        <title>The opium poppy genome and morphinan production.</title>
        <authorList>
            <person name="Guo L."/>
            <person name="Winzer T."/>
            <person name="Yang X."/>
            <person name="Li Y."/>
            <person name="Ning Z."/>
            <person name="He Z."/>
            <person name="Teodor R."/>
            <person name="Lu Y."/>
            <person name="Bowser T.A."/>
            <person name="Graham I.A."/>
            <person name="Ye K."/>
        </authorList>
    </citation>
    <scope>NUCLEOTIDE SEQUENCE [LARGE SCALE GENOMIC DNA]</scope>
    <source>
        <strain evidence="2">cv. HN1</strain>
        <tissue evidence="1">Leaves</tissue>
    </source>
</reference>
<accession>A0A4Y7JHZ0</accession>
<sequence length="46" mass="5221">MDFSRKLLSFLSSVKQKLLLLSSPLLEKPFSLLVMTLIGLLRDTEV</sequence>
<gene>
    <name evidence="1" type="ORF">C5167_006671</name>
</gene>
<dbReference type="EMBL" id="CM010718">
    <property type="protein sequence ID" value="RZC59369.1"/>
    <property type="molecule type" value="Genomic_DNA"/>
</dbReference>
<keyword evidence="2" id="KW-1185">Reference proteome</keyword>
<dbReference type="Proteomes" id="UP000316621">
    <property type="component" value="Chromosome 4"/>
</dbReference>